<reference evidence="7 8" key="1">
    <citation type="submission" date="2022-09" db="EMBL/GenBank/DDBJ databases">
        <authorList>
            <person name="Han X.L."/>
            <person name="Wang Q."/>
            <person name="Lu T."/>
        </authorList>
    </citation>
    <scope>NUCLEOTIDE SEQUENCE [LARGE SCALE GENOMIC DNA]</scope>
    <source>
        <strain evidence="7 8">WQ 127069</strain>
    </source>
</reference>
<dbReference type="Gene3D" id="2.60.40.420">
    <property type="entry name" value="Cupredoxins - blue copper proteins"/>
    <property type="match status" value="3"/>
</dbReference>
<organism evidence="7 8">
    <name type="scientific">Paenibacillus baimaensis</name>
    <dbReference type="NCBI Taxonomy" id="2982185"/>
    <lineage>
        <taxon>Bacteria</taxon>
        <taxon>Bacillati</taxon>
        <taxon>Bacillota</taxon>
        <taxon>Bacilli</taxon>
        <taxon>Bacillales</taxon>
        <taxon>Paenibacillaceae</taxon>
        <taxon>Paenibacillus</taxon>
    </lineage>
</organism>
<keyword evidence="1" id="KW-0479">Metal-binding</keyword>
<name>A0ABT2UJY5_9BACL</name>
<keyword evidence="3" id="KW-0472">Membrane</keyword>
<protein>
    <submittedName>
        <fullName evidence="7">Multicopper oxidase family protein</fullName>
    </submittedName>
</protein>
<feature type="domain" description="Plastocyanin-like" evidence="6">
    <location>
        <begin position="88"/>
        <end position="203"/>
    </location>
</feature>
<dbReference type="InterPro" id="IPR011706">
    <property type="entry name" value="Cu-oxidase_C"/>
</dbReference>
<accession>A0ABT2UJY5</accession>
<gene>
    <name evidence="7" type="ORF">OB236_22875</name>
</gene>
<evidence type="ECO:0000256" key="2">
    <source>
        <dbReference type="ARBA" id="ARBA00023002"/>
    </source>
</evidence>
<evidence type="ECO:0000256" key="1">
    <source>
        <dbReference type="ARBA" id="ARBA00022723"/>
    </source>
</evidence>
<evidence type="ECO:0000259" key="4">
    <source>
        <dbReference type="Pfam" id="PF00394"/>
    </source>
</evidence>
<dbReference type="Pfam" id="PF00394">
    <property type="entry name" value="Cu-oxidase"/>
    <property type="match status" value="1"/>
</dbReference>
<feature type="domain" description="Plastocyanin-like" evidence="4">
    <location>
        <begin position="222"/>
        <end position="302"/>
    </location>
</feature>
<keyword evidence="8" id="KW-1185">Reference proteome</keyword>
<evidence type="ECO:0000313" key="8">
    <source>
        <dbReference type="Proteomes" id="UP001652445"/>
    </source>
</evidence>
<dbReference type="PANTHER" id="PTHR11709">
    <property type="entry name" value="MULTI-COPPER OXIDASE"/>
    <property type="match status" value="1"/>
</dbReference>
<dbReference type="Pfam" id="PF07732">
    <property type="entry name" value="Cu-oxidase_3"/>
    <property type="match status" value="1"/>
</dbReference>
<dbReference type="InterPro" id="IPR008972">
    <property type="entry name" value="Cupredoxin"/>
</dbReference>
<dbReference type="SUPFAM" id="SSF49503">
    <property type="entry name" value="Cupredoxins"/>
    <property type="match status" value="3"/>
</dbReference>
<dbReference type="InterPro" id="IPR011707">
    <property type="entry name" value="Cu-oxidase-like_N"/>
</dbReference>
<proteinExistence type="predicted"/>
<dbReference type="CDD" id="cd04202">
    <property type="entry name" value="CuRO_D2_2dMcoN_like"/>
    <property type="match status" value="1"/>
</dbReference>
<evidence type="ECO:0000259" key="6">
    <source>
        <dbReference type="Pfam" id="PF07732"/>
    </source>
</evidence>
<dbReference type="Pfam" id="PF07731">
    <property type="entry name" value="Cu-oxidase_2"/>
    <property type="match status" value="1"/>
</dbReference>
<dbReference type="Proteomes" id="UP001652445">
    <property type="component" value="Unassembled WGS sequence"/>
</dbReference>
<dbReference type="RefSeq" id="WP_262686017.1">
    <property type="nucleotide sequence ID" value="NZ_JAOQIO010000089.1"/>
</dbReference>
<feature type="transmembrane region" description="Helical" evidence="3">
    <location>
        <begin position="12"/>
        <end position="31"/>
    </location>
</feature>
<feature type="domain" description="Plastocyanin-like" evidence="5">
    <location>
        <begin position="368"/>
        <end position="470"/>
    </location>
</feature>
<dbReference type="InterPro" id="IPR001117">
    <property type="entry name" value="Cu-oxidase_2nd"/>
</dbReference>
<dbReference type="CDD" id="cd13861">
    <property type="entry name" value="CuRO_1_CumA_like"/>
    <property type="match status" value="1"/>
</dbReference>
<keyword evidence="3" id="KW-0812">Transmembrane</keyword>
<sequence>MGKTNNKKHFFFFGFSLLLLLIGVTISLYFWQIRLQKPVKVNMGQHQHTANAVSSEGSHDHPNDGVSCEKIVDKETSAPIRKFELTAARTTVKLDNGKTVEAWTFNDMSPGPELRVQQGDRVVVTLHNKDIAEGVTIHWHGVKVPCSQDGIAGVTQESIMPGNQFTYTFTASEPGTYWYHSHQMSSIQVQKGLLGSFIVEPRTSSIPLSTATEISAIFQQLNSAMLLNGSASGLNLAGKAGDYERLRLINAGNDTINISVDGAPFQVIAMDGHDLHETGKLDGVTIPIGAGQRYDLLVQLPEHNKVVIRNDLDKSLSITFGSGTDPEPSGGREMFSFVNYGSPLPNDPLNKLTVDKQFELRLGRSLFVSSINNHSFHEIPPMNVKEGDRVLITITNEGGGDHPFHIHGHTFRVWSKNGVLLKGSPVYLDTLLTKKGETYEVYLVADNPGLWMAHCHNLQHASMGMSMMLNYEGITTPFRVGTNSGNLPDL</sequence>
<keyword evidence="3" id="KW-1133">Transmembrane helix</keyword>
<evidence type="ECO:0000259" key="5">
    <source>
        <dbReference type="Pfam" id="PF07731"/>
    </source>
</evidence>
<dbReference type="PROSITE" id="PS00080">
    <property type="entry name" value="MULTICOPPER_OXIDASE2"/>
    <property type="match status" value="1"/>
</dbReference>
<dbReference type="InterPro" id="IPR002355">
    <property type="entry name" value="Cu_oxidase_Cu_BS"/>
</dbReference>
<comment type="caution">
    <text evidence="7">The sequence shown here is derived from an EMBL/GenBank/DDBJ whole genome shotgun (WGS) entry which is preliminary data.</text>
</comment>
<keyword evidence="2" id="KW-0560">Oxidoreductase</keyword>
<evidence type="ECO:0000313" key="7">
    <source>
        <dbReference type="EMBL" id="MCU6794955.1"/>
    </source>
</evidence>
<dbReference type="EMBL" id="JAOQIO010000089">
    <property type="protein sequence ID" value="MCU6794955.1"/>
    <property type="molecule type" value="Genomic_DNA"/>
</dbReference>
<evidence type="ECO:0000256" key="3">
    <source>
        <dbReference type="SAM" id="Phobius"/>
    </source>
</evidence>
<dbReference type="InterPro" id="IPR045087">
    <property type="entry name" value="Cu-oxidase_fam"/>
</dbReference>